<reference evidence="5 6" key="1">
    <citation type="submission" date="2019-03" db="EMBL/GenBank/DDBJ databases">
        <title>Genomic Encyclopedia of Type Strains, Phase IV (KMG-IV): sequencing the most valuable type-strain genomes for metagenomic binning, comparative biology and taxonomic classification.</title>
        <authorList>
            <person name="Goeker M."/>
        </authorList>
    </citation>
    <scope>NUCLEOTIDE SEQUENCE [LARGE SCALE GENOMIC DNA]</scope>
    <source>
        <strain evidence="5 6">DSM 20467</strain>
    </source>
</reference>
<feature type="domain" description="NodB homology" evidence="4">
    <location>
        <begin position="113"/>
        <end position="187"/>
    </location>
</feature>
<protein>
    <submittedName>
        <fullName evidence="5">Polysaccharide deacetylase</fullName>
    </submittedName>
</protein>
<keyword evidence="6" id="KW-1185">Reference proteome</keyword>
<keyword evidence="3" id="KW-0472">Membrane</keyword>
<comment type="subcellular location">
    <subcellularLocation>
        <location evidence="1">Secreted</location>
    </subcellularLocation>
</comment>
<dbReference type="Gene3D" id="3.20.20.370">
    <property type="entry name" value="Glycoside hydrolase/deacetylase"/>
    <property type="match status" value="1"/>
</dbReference>
<dbReference type="AlphaFoldDB" id="A0A4R3K2A9"/>
<name>A0A4R3K2A9_9FIRM</name>
<dbReference type="Proteomes" id="UP000295188">
    <property type="component" value="Unassembled WGS sequence"/>
</dbReference>
<dbReference type="PANTHER" id="PTHR34216">
    <property type="match status" value="1"/>
</dbReference>
<dbReference type="GO" id="GO:0005975">
    <property type="term" value="P:carbohydrate metabolic process"/>
    <property type="evidence" value="ECO:0007669"/>
    <property type="project" value="InterPro"/>
</dbReference>
<evidence type="ECO:0000313" key="5">
    <source>
        <dbReference type="EMBL" id="TCS76234.1"/>
    </source>
</evidence>
<accession>A0A4R3K2A9</accession>
<evidence type="ECO:0000256" key="1">
    <source>
        <dbReference type="ARBA" id="ARBA00004613"/>
    </source>
</evidence>
<keyword evidence="2" id="KW-0732">Signal</keyword>
<dbReference type="GO" id="GO:0016810">
    <property type="term" value="F:hydrolase activity, acting on carbon-nitrogen (but not peptide) bonds"/>
    <property type="evidence" value="ECO:0007669"/>
    <property type="project" value="InterPro"/>
</dbReference>
<keyword evidence="3" id="KW-0812">Transmembrane</keyword>
<evidence type="ECO:0000256" key="2">
    <source>
        <dbReference type="ARBA" id="ARBA00022729"/>
    </source>
</evidence>
<comment type="caution">
    <text evidence="5">The sequence shown here is derived from an EMBL/GenBank/DDBJ whole genome shotgun (WGS) entry which is preliminary data.</text>
</comment>
<dbReference type="RefSeq" id="WP_132551427.1">
    <property type="nucleotide sequence ID" value="NZ_SMAA01000023.1"/>
</dbReference>
<feature type="transmembrane region" description="Helical" evidence="3">
    <location>
        <begin position="21"/>
        <end position="43"/>
    </location>
</feature>
<dbReference type="GO" id="GO:0005576">
    <property type="term" value="C:extracellular region"/>
    <property type="evidence" value="ECO:0007669"/>
    <property type="project" value="UniProtKB-SubCell"/>
</dbReference>
<dbReference type="InterPro" id="IPR051398">
    <property type="entry name" value="Polysacch_Deacetylase"/>
</dbReference>
<dbReference type="InterPro" id="IPR011330">
    <property type="entry name" value="Glyco_hydro/deAcase_b/a-brl"/>
</dbReference>
<evidence type="ECO:0000259" key="4">
    <source>
        <dbReference type="Pfam" id="PF01522"/>
    </source>
</evidence>
<evidence type="ECO:0000313" key="6">
    <source>
        <dbReference type="Proteomes" id="UP000295188"/>
    </source>
</evidence>
<proteinExistence type="predicted"/>
<keyword evidence="3" id="KW-1133">Transmembrane helix</keyword>
<dbReference type="Pfam" id="PF01522">
    <property type="entry name" value="Polysacc_deac_1"/>
    <property type="match status" value="1"/>
</dbReference>
<dbReference type="InterPro" id="IPR002509">
    <property type="entry name" value="NODB_dom"/>
</dbReference>
<dbReference type="PANTHER" id="PTHR34216:SF3">
    <property type="entry name" value="POLY-BETA-1,6-N-ACETYL-D-GLUCOSAMINE N-DEACETYLASE"/>
    <property type="match status" value="1"/>
</dbReference>
<dbReference type="EMBL" id="SMAA01000023">
    <property type="protein sequence ID" value="TCS76234.1"/>
    <property type="molecule type" value="Genomic_DNA"/>
</dbReference>
<sequence length="609" mass="69655">MAENKEIGNKEFSKIRNRRKIVRTILELAILGVVLFFALYNIFYTKSYQPYTDNTQDQKGFIAISYSGVQKTGGSQELVSQERLRQQLKALKEQGYETITTEDIYNYYQNSAKLPDKAVYLMFEDGRRDTAIFAQDVLEELNYKATIFTYPQNFNKNDNKFLSPDDLKRLMESSYWELGSNGYRLAYINVFDRYNNYLGEMSPLMFSIAHPYLSHRYNHYLMDYIRDKNGVPMESYDRMQDRIGTDYKKLETAYMDNIGYIPSVSILTHANTGNFGNNPQVSKVNAYWLTKLFKMNFNREGYAPNQKDHSIYDLTRLQSQAWWPANHLLMRINYDTQQNLTFETGDAKKAAQWELTKGACEFTDEKIYLTSLPESQGIVKLKNSDNYKNLSLDVHLDGNKQGGQEIRLRSDNTMDNYISVNVVGRELLVKEKSGTNETELAKVDLDNFNGVPALSNDQARLEAQKKEKEIFSRYATPDGQAQVAPTNTETGNTNYVPDITANEKGDENLSITLQGNNIDISVNGKKAVTAQVSKTDAGALFLVANWTSKGFAQRELTDTIYDAVFDGLTIKNLPNGNTLFTAKYTGINKILYNGEKYGELVVSWFVKYL</sequence>
<dbReference type="OrthoDB" id="5437800at2"/>
<evidence type="ECO:0000256" key="3">
    <source>
        <dbReference type="SAM" id="Phobius"/>
    </source>
</evidence>
<gene>
    <name evidence="5" type="ORF">EDC37_12316</name>
</gene>
<organism evidence="5 6">
    <name type="scientific">Pectinatus cerevisiiphilus</name>
    <dbReference type="NCBI Taxonomy" id="86956"/>
    <lineage>
        <taxon>Bacteria</taxon>
        <taxon>Bacillati</taxon>
        <taxon>Bacillota</taxon>
        <taxon>Negativicutes</taxon>
        <taxon>Selenomonadales</taxon>
        <taxon>Selenomonadaceae</taxon>
        <taxon>Pectinatus</taxon>
    </lineage>
</organism>
<dbReference type="SUPFAM" id="SSF88713">
    <property type="entry name" value="Glycoside hydrolase/deacetylase"/>
    <property type="match status" value="1"/>
</dbReference>